<keyword evidence="1" id="KW-0812">Transmembrane</keyword>
<organism evidence="2 3">
    <name type="scientific">Cotesia congregata</name>
    <name type="common">Parasitoid wasp</name>
    <name type="synonym">Apanteles congregatus</name>
    <dbReference type="NCBI Taxonomy" id="51543"/>
    <lineage>
        <taxon>Eukaryota</taxon>
        <taxon>Metazoa</taxon>
        <taxon>Ecdysozoa</taxon>
        <taxon>Arthropoda</taxon>
        <taxon>Hexapoda</taxon>
        <taxon>Insecta</taxon>
        <taxon>Pterygota</taxon>
        <taxon>Neoptera</taxon>
        <taxon>Endopterygota</taxon>
        <taxon>Hymenoptera</taxon>
        <taxon>Apocrita</taxon>
        <taxon>Ichneumonoidea</taxon>
        <taxon>Braconidae</taxon>
        <taxon>Microgastrinae</taxon>
        <taxon>Cotesia</taxon>
    </lineage>
</organism>
<name>A0A8J2MIZ2_COTCN</name>
<proteinExistence type="predicted"/>
<sequence length="79" mass="9599">MFIVSMYAYIYVSICVKNIYFIWCKKTGLKKKRRDLNKFSFEIWSWCEQRRLWLFASYIPSQENTKADLVSRVDNIDAE</sequence>
<evidence type="ECO:0000256" key="1">
    <source>
        <dbReference type="SAM" id="Phobius"/>
    </source>
</evidence>
<evidence type="ECO:0000313" key="3">
    <source>
        <dbReference type="Proteomes" id="UP000786811"/>
    </source>
</evidence>
<dbReference type="EMBL" id="CAJNRD030001118">
    <property type="protein sequence ID" value="CAG5084181.1"/>
    <property type="molecule type" value="Genomic_DNA"/>
</dbReference>
<protein>
    <submittedName>
        <fullName evidence="2">Uncharacterized protein</fullName>
    </submittedName>
</protein>
<keyword evidence="3" id="KW-1185">Reference proteome</keyword>
<dbReference type="Proteomes" id="UP000786811">
    <property type="component" value="Unassembled WGS sequence"/>
</dbReference>
<evidence type="ECO:0000313" key="2">
    <source>
        <dbReference type="EMBL" id="CAG5084181.1"/>
    </source>
</evidence>
<dbReference type="OrthoDB" id="7692528at2759"/>
<accession>A0A8J2MIZ2</accession>
<dbReference type="AlphaFoldDB" id="A0A8J2MIZ2"/>
<feature type="transmembrane region" description="Helical" evidence="1">
    <location>
        <begin position="6"/>
        <end position="24"/>
    </location>
</feature>
<gene>
    <name evidence="2" type="ORF">HICCMSTLAB_LOCUS4037</name>
</gene>
<comment type="caution">
    <text evidence="2">The sequence shown here is derived from an EMBL/GenBank/DDBJ whole genome shotgun (WGS) entry which is preliminary data.</text>
</comment>
<reference evidence="2" key="1">
    <citation type="submission" date="2021-04" db="EMBL/GenBank/DDBJ databases">
        <authorList>
            <person name="Chebbi M.A.C M."/>
        </authorList>
    </citation>
    <scope>NUCLEOTIDE SEQUENCE</scope>
</reference>
<keyword evidence="1" id="KW-0472">Membrane</keyword>
<keyword evidence="1" id="KW-1133">Transmembrane helix</keyword>